<accession>A0A1V9ZV75</accession>
<dbReference type="InterPro" id="IPR004960">
    <property type="entry name" value="LipA_acyltrans"/>
</dbReference>
<dbReference type="EMBL" id="JNBS01001328">
    <property type="protein sequence ID" value="OQS01923.1"/>
    <property type="molecule type" value="Genomic_DNA"/>
</dbReference>
<protein>
    <submittedName>
        <fullName evidence="7">Uncharacterized protein</fullName>
    </submittedName>
</protein>
<evidence type="ECO:0000313" key="7">
    <source>
        <dbReference type="EMBL" id="OQS01923.1"/>
    </source>
</evidence>
<dbReference type="PANTHER" id="PTHR30606:SF10">
    <property type="entry name" value="PHOSPHATIDYLINOSITOL MANNOSIDE ACYLTRANSFERASE"/>
    <property type="match status" value="1"/>
</dbReference>
<dbReference type="Proteomes" id="UP000243217">
    <property type="component" value="Unassembled WGS sequence"/>
</dbReference>
<name>A0A1V9ZV75_9STRA</name>
<evidence type="ECO:0000313" key="8">
    <source>
        <dbReference type="Proteomes" id="UP000243217"/>
    </source>
</evidence>
<comment type="caution">
    <text evidence="7">The sequence shown here is derived from an EMBL/GenBank/DDBJ whole genome shotgun (WGS) entry which is preliminary data.</text>
</comment>
<keyword evidence="2" id="KW-1003">Cell membrane</keyword>
<keyword evidence="6" id="KW-0012">Acyltransferase</keyword>
<dbReference type="PANTHER" id="PTHR30606">
    <property type="entry name" value="LIPID A BIOSYNTHESIS LAUROYL ACYLTRANSFERASE"/>
    <property type="match status" value="1"/>
</dbReference>
<dbReference type="GO" id="GO:0005886">
    <property type="term" value="C:plasma membrane"/>
    <property type="evidence" value="ECO:0007669"/>
    <property type="project" value="UniProtKB-SubCell"/>
</dbReference>
<evidence type="ECO:0000256" key="2">
    <source>
        <dbReference type="ARBA" id="ARBA00022475"/>
    </source>
</evidence>
<evidence type="ECO:0000256" key="4">
    <source>
        <dbReference type="ARBA" id="ARBA00022679"/>
    </source>
</evidence>
<evidence type="ECO:0000256" key="6">
    <source>
        <dbReference type="ARBA" id="ARBA00023315"/>
    </source>
</evidence>
<comment type="subcellular location">
    <subcellularLocation>
        <location evidence="1">Cell inner membrane</location>
    </subcellularLocation>
</comment>
<evidence type="ECO:0000256" key="3">
    <source>
        <dbReference type="ARBA" id="ARBA00022519"/>
    </source>
</evidence>
<evidence type="ECO:0000256" key="5">
    <source>
        <dbReference type="ARBA" id="ARBA00023136"/>
    </source>
</evidence>
<gene>
    <name evidence="7" type="ORF">THRCLA_05651</name>
</gene>
<evidence type="ECO:0000256" key="1">
    <source>
        <dbReference type="ARBA" id="ARBA00004533"/>
    </source>
</evidence>
<keyword evidence="5" id="KW-0472">Membrane</keyword>
<sequence>MPTLYSVLMEPKSNTIVALLCDHRQSRNHVPVNFLHLPTLYTPDAAVLYTRTCRPLWFTALLHQPSSSSKPFRLIIIIRNEIQWLQLDLILQKYADQVSELVQALPDQYIWFHDLWRAAT</sequence>
<keyword evidence="8" id="KW-1185">Reference proteome</keyword>
<dbReference type="GO" id="GO:1901137">
    <property type="term" value="P:carbohydrate derivative biosynthetic process"/>
    <property type="evidence" value="ECO:0007669"/>
    <property type="project" value="UniProtKB-ARBA"/>
</dbReference>
<dbReference type="GO" id="GO:0008610">
    <property type="term" value="P:lipid biosynthetic process"/>
    <property type="evidence" value="ECO:0007669"/>
    <property type="project" value="UniProtKB-ARBA"/>
</dbReference>
<dbReference type="GO" id="GO:0016746">
    <property type="term" value="F:acyltransferase activity"/>
    <property type="evidence" value="ECO:0007669"/>
    <property type="project" value="UniProtKB-KW"/>
</dbReference>
<proteinExistence type="predicted"/>
<dbReference type="Pfam" id="PF03279">
    <property type="entry name" value="Lip_A_acyltrans"/>
    <property type="match status" value="1"/>
</dbReference>
<keyword evidence="3" id="KW-0997">Cell inner membrane</keyword>
<reference evidence="7 8" key="1">
    <citation type="journal article" date="2014" name="Genome Biol. Evol.">
        <title>The secreted proteins of Achlya hypogyna and Thraustotheca clavata identify the ancestral oomycete secretome and reveal gene acquisitions by horizontal gene transfer.</title>
        <authorList>
            <person name="Misner I."/>
            <person name="Blouin N."/>
            <person name="Leonard G."/>
            <person name="Richards T.A."/>
            <person name="Lane C.E."/>
        </authorList>
    </citation>
    <scope>NUCLEOTIDE SEQUENCE [LARGE SCALE GENOMIC DNA]</scope>
    <source>
        <strain evidence="7 8">ATCC 34112</strain>
    </source>
</reference>
<dbReference type="AlphaFoldDB" id="A0A1V9ZV75"/>
<keyword evidence="4" id="KW-0808">Transferase</keyword>
<organism evidence="7 8">
    <name type="scientific">Thraustotheca clavata</name>
    <dbReference type="NCBI Taxonomy" id="74557"/>
    <lineage>
        <taxon>Eukaryota</taxon>
        <taxon>Sar</taxon>
        <taxon>Stramenopiles</taxon>
        <taxon>Oomycota</taxon>
        <taxon>Saprolegniomycetes</taxon>
        <taxon>Saprolegniales</taxon>
        <taxon>Achlyaceae</taxon>
        <taxon>Thraustotheca</taxon>
    </lineage>
</organism>